<dbReference type="PRINTS" id="PR00385">
    <property type="entry name" value="P450"/>
</dbReference>
<dbReference type="PROSITE" id="PS00086">
    <property type="entry name" value="CYTOCHROME_P450"/>
    <property type="match status" value="1"/>
</dbReference>
<dbReference type="OrthoDB" id="3861479at2"/>
<dbReference type="InterPro" id="IPR001128">
    <property type="entry name" value="Cyt_P450"/>
</dbReference>
<dbReference type="GO" id="GO:0004497">
    <property type="term" value="F:monooxygenase activity"/>
    <property type="evidence" value="ECO:0007669"/>
    <property type="project" value="UniProtKB-KW"/>
</dbReference>
<dbReference type="STRING" id="380248.SAMN05216251_12060"/>
<evidence type="ECO:0000313" key="4">
    <source>
        <dbReference type="Proteomes" id="UP000199323"/>
    </source>
</evidence>
<evidence type="ECO:0000313" key="3">
    <source>
        <dbReference type="EMBL" id="SFF58796.1"/>
    </source>
</evidence>
<dbReference type="SUPFAM" id="SSF48264">
    <property type="entry name" value="Cytochrome P450"/>
    <property type="match status" value="1"/>
</dbReference>
<accession>A0A1I2K195</accession>
<dbReference type="GO" id="GO:0005506">
    <property type="term" value="F:iron ion binding"/>
    <property type="evidence" value="ECO:0007669"/>
    <property type="project" value="InterPro"/>
</dbReference>
<name>A0A1I2K195_9ACTN</name>
<dbReference type="InterPro" id="IPR036396">
    <property type="entry name" value="Cyt_P450_sf"/>
</dbReference>
<keyword evidence="2" id="KW-0479">Metal-binding</keyword>
<dbReference type="InterPro" id="IPR002397">
    <property type="entry name" value="Cyt_P450_B"/>
</dbReference>
<keyword evidence="2" id="KW-0349">Heme</keyword>
<dbReference type="GO" id="GO:0020037">
    <property type="term" value="F:heme binding"/>
    <property type="evidence" value="ECO:0007669"/>
    <property type="project" value="InterPro"/>
</dbReference>
<keyword evidence="2" id="KW-0503">Monooxygenase</keyword>
<dbReference type="Proteomes" id="UP000199323">
    <property type="component" value="Unassembled WGS sequence"/>
</dbReference>
<organism evidence="3 4">
    <name type="scientific">Actinacidiphila alni</name>
    <dbReference type="NCBI Taxonomy" id="380248"/>
    <lineage>
        <taxon>Bacteria</taxon>
        <taxon>Bacillati</taxon>
        <taxon>Actinomycetota</taxon>
        <taxon>Actinomycetes</taxon>
        <taxon>Kitasatosporales</taxon>
        <taxon>Streptomycetaceae</taxon>
        <taxon>Actinacidiphila</taxon>
    </lineage>
</organism>
<dbReference type="PRINTS" id="PR00359">
    <property type="entry name" value="BP450"/>
</dbReference>
<gene>
    <name evidence="3" type="ORF">SAMN05216251_12060</name>
</gene>
<dbReference type="GO" id="GO:0016705">
    <property type="term" value="F:oxidoreductase activity, acting on paired donors, with incorporation or reduction of molecular oxygen"/>
    <property type="evidence" value="ECO:0007669"/>
    <property type="project" value="InterPro"/>
</dbReference>
<dbReference type="Gene3D" id="1.10.630.10">
    <property type="entry name" value="Cytochrome P450"/>
    <property type="match status" value="1"/>
</dbReference>
<protein>
    <submittedName>
        <fullName evidence="3">Pulcherriminic acid synthase</fullName>
    </submittedName>
</protein>
<evidence type="ECO:0000256" key="2">
    <source>
        <dbReference type="RuleBase" id="RU000461"/>
    </source>
</evidence>
<comment type="similarity">
    <text evidence="1 2">Belongs to the cytochrome P450 family.</text>
</comment>
<dbReference type="EMBL" id="FONG01000020">
    <property type="protein sequence ID" value="SFF58796.1"/>
    <property type="molecule type" value="Genomic_DNA"/>
</dbReference>
<dbReference type="PANTHER" id="PTHR46696">
    <property type="entry name" value="P450, PUTATIVE (EUROFUNG)-RELATED"/>
    <property type="match status" value="1"/>
</dbReference>
<sequence length="414" mass="46619">MTSTTARALPGFLSAEVAADPDAFYRRLRAEDPVHWDDGYQGYLISKHADVGFAYRNPLFSTQNYEVSLQPVFGRSMLQMDGAEHSRKKALVTPYFRGKGLEKWAPVIARNVATILDRSVTSASEHIVRGFRPGDTVDLLADFGYYLPVYVITDMLGLPHSDYDRFFDWYSRHVAFLGNLARDPEIDERGRRATKELWEYLAPVVEDRRSHLGEDLISGLITAEIDGERLDDLEILTHVTQLLNAGSETTGKALASMFAYLLRERELFEEVREDRAQVVPAISETLRISPPSQMNGRKTTQDVDLHGAHLPAGTLVMLLMASANRDEDRFHDPDTFDFHRPDLDHTKTFSAAGDTFAFGSGRHFCLGAMLAKSELEMAANVLLDRFPDMRLADGFTPRWAGLKMRSVDRLTVTL</sequence>
<keyword evidence="2" id="KW-0408">Iron</keyword>
<dbReference type="RefSeq" id="WP_093716409.1">
    <property type="nucleotide sequence ID" value="NZ_FONG01000020.1"/>
</dbReference>
<dbReference type="InterPro" id="IPR017972">
    <property type="entry name" value="Cyt_P450_CS"/>
</dbReference>
<dbReference type="Pfam" id="PF00067">
    <property type="entry name" value="p450"/>
    <property type="match status" value="1"/>
</dbReference>
<evidence type="ECO:0000256" key="1">
    <source>
        <dbReference type="ARBA" id="ARBA00010617"/>
    </source>
</evidence>
<dbReference type="AlphaFoldDB" id="A0A1I2K195"/>
<keyword evidence="2" id="KW-0560">Oxidoreductase</keyword>
<keyword evidence="4" id="KW-1185">Reference proteome</keyword>
<reference evidence="4" key="1">
    <citation type="submission" date="2016-10" db="EMBL/GenBank/DDBJ databases">
        <authorList>
            <person name="Varghese N."/>
            <person name="Submissions S."/>
        </authorList>
    </citation>
    <scope>NUCLEOTIDE SEQUENCE [LARGE SCALE GENOMIC DNA]</scope>
    <source>
        <strain evidence="4">CGMCC 4.3510</strain>
    </source>
</reference>
<proteinExistence type="inferred from homology"/>
<dbReference type="PANTHER" id="PTHR46696:SF3">
    <property type="entry name" value="PULCHERRIMINIC ACID SYNTHASE"/>
    <property type="match status" value="1"/>
</dbReference>